<organism evidence="2 3">
    <name type="scientific">Paeniroseomonas aquatica</name>
    <dbReference type="NCBI Taxonomy" id="373043"/>
    <lineage>
        <taxon>Bacteria</taxon>
        <taxon>Pseudomonadati</taxon>
        <taxon>Pseudomonadota</taxon>
        <taxon>Alphaproteobacteria</taxon>
        <taxon>Acetobacterales</taxon>
        <taxon>Acetobacteraceae</taxon>
        <taxon>Paeniroseomonas</taxon>
    </lineage>
</organism>
<gene>
    <name evidence="2" type="ORF">QWZ14_10760</name>
</gene>
<comment type="caution">
    <text evidence="2">The sequence shown here is derived from an EMBL/GenBank/DDBJ whole genome shotgun (WGS) entry which is preliminary data.</text>
</comment>
<evidence type="ECO:0000313" key="2">
    <source>
        <dbReference type="EMBL" id="MDN3564845.1"/>
    </source>
</evidence>
<dbReference type="Proteomes" id="UP001529369">
    <property type="component" value="Unassembled WGS sequence"/>
</dbReference>
<dbReference type="RefSeq" id="WP_290316658.1">
    <property type="nucleotide sequence ID" value="NZ_JAUFPN010000115.1"/>
</dbReference>
<keyword evidence="3" id="KW-1185">Reference proteome</keyword>
<feature type="compositionally biased region" description="Gly residues" evidence="1">
    <location>
        <begin position="37"/>
        <end position="53"/>
    </location>
</feature>
<name>A0ABT8A5B3_9PROT</name>
<reference evidence="3" key="1">
    <citation type="journal article" date="2019" name="Int. J. Syst. Evol. Microbiol.">
        <title>The Global Catalogue of Microorganisms (GCM) 10K type strain sequencing project: providing services to taxonomists for standard genome sequencing and annotation.</title>
        <authorList>
            <consortium name="The Broad Institute Genomics Platform"/>
            <consortium name="The Broad Institute Genome Sequencing Center for Infectious Disease"/>
            <person name="Wu L."/>
            <person name="Ma J."/>
        </authorList>
    </citation>
    <scope>NUCLEOTIDE SEQUENCE [LARGE SCALE GENOMIC DNA]</scope>
    <source>
        <strain evidence="3">CECT 7131</strain>
    </source>
</reference>
<proteinExistence type="predicted"/>
<feature type="region of interest" description="Disordered" evidence="1">
    <location>
        <begin position="34"/>
        <end position="64"/>
    </location>
</feature>
<evidence type="ECO:0000256" key="1">
    <source>
        <dbReference type="SAM" id="MobiDB-lite"/>
    </source>
</evidence>
<protein>
    <submittedName>
        <fullName evidence="2">Uncharacterized protein</fullName>
    </submittedName>
</protein>
<evidence type="ECO:0000313" key="3">
    <source>
        <dbReference type="Proteomes" id="UP001529369"/>
    </source>
</evidence>
<dbReference type="EMBL" id="JAUFPN010000115">
    <property type="protein sequence ID" value="MDN3564845.1"/>
    <property type="molecule type" value="Genomic_DNA"/>
</dbReference>
<feature type="compositionally biased region" description="Low complexity" evidence="1">
    <location>
        <begin position="54"/>
        <end position="64"/>
    </location>
</feature>
<sequence length="64" mass="5403">MTAGDIPWATGGNCAVKADCAACEAAAEGLAAAADPGAGGGGGGGTTTGGAGTAGVPATGPAAA</sequence>
<accession>A0ABT8A5B3</accession>
<feature type="non-terminal residue" evidence="2">
    <location>
        <position position="64"/>
    </location>
</feature>